<evidence type="ECO:0000313" key="3">
    <source>
        <dbReference type="EMBL" id="KAK9859307.1"/>
    </source>
</evidence>
<comment type="caution">
    <text evidence="3">The sequence shown here is derived from an EMBL/GenBank/DDBJ whole genome shotgun (WGS) entry which is preliminary data.</text>
</comment>
<dbReference type="AlphaFoldDB" id="A0AAW1STG1"/>
<protein>
    <recommendedName>
        <fullName evidence="2">Smr domain-containing protein</fullName>
    </recommendedName>
</protein>
<proteinExistence type="predicted"/>
<dbReference type="PANTHER" id="PTHR46535:SF1">
    <property type="entry name" value="NEDD4-BINDING PROTEIN 2"/>
    <property type="match status" value="1"/>
</dbReference>
<evidence type="ECO:0000256" key="1">
    <source>
        <dbReference type="SAM" id="MobiDB-lite"/>
    </source>
</evidence>
<evidence type="ECO:0000313" key="4">
    <source>
        <dbReference type="Proteomes" id="UP001485043"/>
    </source>
</evidence>
<dbReference type="Gene3D" id="3.30.1370.110">
    <property type="match status" value="1"/>
</dbReference>
<dbReference type="EMBL" id="JALJOV010000892">
    <property type="protein sequence ID" value="KAK9859307.1"/>
    <property type="molecule type" value="Genomic_DNA"/>
</dbReference>
<dbReference type="GO" id="GO:0005634">
    <property type="term" value="C:nucleus"/>
    <property type="evidence" value="ECO:0007669"/>
    <property type="project" value="TreeGrafter"/>
</dbReference>
<feature type="compositionally biased region" description="Polar residues" evidence="1">
    <location>
        <begin position="191"/>
        <end position="203"/>
    </location>
</feature>
<dbReference type="Proteomes" id="UP001485043">
    <property type="component" value="Unassembled WGS sequence"/>
</dbReference>
<dbReference type="InterPro" id="IPR036063">
    <property type="entry name" value="Smr_dom_sf"/>
</dbReference>
<dbReference type="GO" id="GO:0004519">
    <property type="term" value="F:endonuclease activity"/>
    <property type="evidence" value="ECO:0007669"/>
    <property type="project" value="TreeGrafter"/>
</dbReference>
<feature type="domain" description="Smr" evidence="2">
    <location>
        <begin position="385"/>
        <end position="464"/>
    </location>
</feature>
<gene>
    <name evidence="3" type="ORF">WJX84_010214</name>
</gene>
<evidence type="ECO:0000259" key="2">
    <source>
        <dbReference type="PROSITE" id="PS50828"/>
    </source>
</evidence>
<dbReference type="PROSITE" id="PS50828">
    <property type="entry name" value="SMR"/>
    <property type="match status" value="1"/>
</dbReference>
<feature type="region of interest" description="Disordered" evidence="1">
    <location>
        <begin position="191"/>
        <end position="213"/>
    </location>
</feature>
<accession>A0AAW1STG1</accession>
<dbReference type="SMART" id="SM00463">
    <property type="entry name" value="SMR"/>
    <property type="match status" value="1"/>
</dbReference>
<dbReference type="SUPFAM" id="SSF160443">
    <property type="entry name" value="SMR domain-like"/>
    <property type="match status" value="1"/>
</dbReference>
<keyword evidence="4" id="KW-1185">Reference proteome</keyword>
<dbReference type="InterPro" id="IPR002625">
    <property type="entry name" value="Smr_dom"/>
</dbReference>
<dbReference type="InterPro" id="IPR052772">
    <property type="entry name" value="Endo/PolyKinase_Domain-Protein"/>
</dbReference>
<organism evidence="3 4">
    <name type="scientific">Apatococcus fuscideae</name>
    <dbReference type="NCBI Taxonomy" id="2026836"/>
    <lineage>
        <taxon>Eukaryota</taxon>
        <taxon>Viridiplantae</taxon>
        <taxon>Chlorophyta</taxon>
        <taxon>core chlorophytes</taxon>
        <taxon>Trebouxiophyceae</taxon>
        <taxon>Chlorellales</taxon>
        <taxon>Chlorellaceae</taxon>
        <taxon>Apatococcus</taxon>
    </lineage>
</organism>
<sequence length="486" mass="51998">MKIGPCARVHPGRFRLPTHSSPLSSRSGVPDVLYAGAFLDAAQHDKLLKAVPAAFSVISADHLTLRYRPSNQWLQSLPLGAQLELTISFVALQDGLQAVNVGLDEEAAWLADLNPHITISVAPGVPAKLAGNLIGLASSHQLAAGAIRHLTPPLRLSGVVGVKLTSGQICLNDNDMQQAAAAAQASLCNATPDASTVSGPSQQGRHRTPAGDRMARALHPGDMLASSSDDESAHTLERLLLAWQSGVSDRERRADHSQDPLEGLLDMYPGLDPVVADLILQDSKGNAAAAAAFLSDCLEPRMLAEKKSMHGAADVDRQTMHQHQAQANFFFSSATQARSIGDREAAYELEAKGQEHIQLAQQARRRTNQAAFIGSNLTNLCRMTIDLHGLHVEEALTRLEDYLIKLGGLAHPAGILLRVVTGVGRHSIGGRARILPAVVRYLTEAGYRFEEQQHNAGVLHVVISRAVTGYQAESGPDLDASSPDEY</sequence>
<name>A0AAW1STG1_9CHLO</name>
<dbReference type="PANTHER" id="PTHR46535">
    <property type="entry name" value="NEDD4-BINDING PROTEIN 2"/>
    <property type="match status" value="1"/>
</dbReference>
<reference evidence="3 4" key="1">
    <citation type="journal article" date="2024" name="Nat. Commun.">
        <title>Phylogenomics reveals the evolutionary origins of lichenization in chlorophyte algae.</title>
        <authorList>
            <person name="Puginier C."/>
            <person name="Libourel C."/>
            <person name="Otte J."/>
            <person name="Skaloud P."/>
            <person name="Haon M."/>
            <person name="Grisel S."/>
            <person name="Petersen M."/>
            <person name="Berrin J.G."/>
            <person name="Delaux P.M."/>
            <person name="Dal Grande F."/>
            <person name="Keller J."/>
        </authorList>
    </citation>
    <scope>NUCLEOTIDE SEQUENCE [LARGE SCALE GENOMIC DNA]</scope>
    <source>
        <strain evidence="3 4">SAG 2523</strain>
    </source>
</reference>